<dbReference type="EMBL" id="DUIH01000016">
    <property type="protein sequence ID" value="HIH69925.1"/>
    <property type="molecule type" value="Genomic_DNA"/>
</dbReference>
<dbReference type="Gene3D" id="3.90.1660.10">
    <property type="entry name" value="CofE-like domain"/>
    <property type="match status" value="1"/>
</dbReference>
<evidence type="ECO:0000256" key="2">
    <source>
        <dbReference type="ARBA" id="ARBA00022723"/>
    </source>
</evidence>
<keyword evidence="2" id="KW-0479">Metal-binding</keyword>
<dbReference type="NCBIfam" id="TIGR01916">
    <property type="entry name" value="F420_cofE"/>
    <property type="match status" value="1"/>
</dbReference>
<sequence length="263" mass="28052">MRMELIGLKSRLIRPGDDVLEVLEGALEREGAALEDGDVLVVSECALATAMGRVVHLQDVKVGRRAMELGRRYCISPELMQLILEHSKMVLGGIEGYVLTLRDGFLCPNAGIDSSNAPDGCVVLPLDDPHAEARSLREGVGKRMGVRIGVVISDSRTHPLRLGCVGIAVGVSGFRGIVDARGQCDLFGKKLAITRKALADNIASAAQLLMGEGDEGVPFVIVRGTGIEIGDIEEGIETIAPQECLYFGSLYFGSISPSELELP</sequence>
<evidence type="ECO:0000256" key="6">
    <source>
        <dbReference type="ARBA" id="ARBA00023134"/>
    </source>
</evidence>
<dbReference type="SUPFAM" id="SSF144010">
    <property type="entry name" value="CofE-like"/>
    <property type="match status" value="1"/>
</dbReference>
<keyword evidence="5" id="KW-0630">Potassium</keyword>
<dbReference type="GO" id="GO:0052618">
    <property type="term" value="F:coenzyme F420-0:L-glutamate ligase activity"/>
    <property type="evidence" value="ECO:0007669"/>
    <property type="project" value="UniProtKB-EC"/>
</dbReference>
<dbReference type="PANTHER" id="PTHR47917:SF2">
    <property type="entry name" value="COENZYME F420:L-GLUTAMATE LIGASE-LIKE DOMAIN-CONTAINING PROTEIN"/>
    <property type="match status" value="1"/>
</dbReference>
<accession>A0A832RTH5</accession>
<keyword evidence="4" id="KW-0460">Magnesium</keyword>
<evidence type="ECO:0000256" key="4">
    <source>
        <dbReference type="ARBA" id="ARBA00022842"/>
    </source>
</evidence>
<organism evidence="9 10">
    <name type="scientific">Methermicoccus shengliensis</name>
    <dbReference type="NCBI Taxonomy" id="660064"/>
    <lineage>
        <taxon>Archaea</taxon>
        <taxon>Methanobacteriati</taxon>
        <taxon>Methanobacteriota</taxon>
        <taxon>Stenosarchaea group</taxon>
        <taxon>Methanomicrobia</taxon>
        <taxon>Methanosarcinales</taxon>
        <taxon>Methermicoccaceae</taxon>
        <taxon>Methermicoccus</taxon>
    </lineage>
</organism>
<keyword evidence="6" id="KW-0342">GTP-binding</keyword>
<dbReference type="Gene3D" id="3.30.1330.100">
    <property type="entry name" value="CofE-like"/>
    <property type="match status" value="1"/>
</dbReference>
<dbReference type="GO" id="GO:0046872">
    <property type="term" value="F:metal ion binding"/>
    <property type="evidence" value="ECO:0007669"/>
    <property type="project" value="UniProtKB-KW"/>
</dbReference>
<gene>
    <name evidence="9" type="primary">cofE</name>
    <name evidence="9" type="ORF">HA299_04860</name>
</gene>
<dbReference type="EC" id="6.3.2.31" evidence="9"/>
<evidence type="ECO:0000256" key="3">
    <source>
        <dbReference type="ARBA" id="ARBA00022741"/>
    </source>
</evidence>
<evidence type="ECO:0000256" key="7">
    <source>
        <dbReference type="ARBA" id="ARBA00023211"/>
    </source>
</evidence>
<name>A0A832RTH5_9EURY</name>
<feature type="domain" description="Coenzyme F420:L-glutamate ligase-like" evidence="8">
    <location>
        <begin position="7"/>
        <end position="224"/>
    </location>
</feature>
<protein>
    <submittedName>
        <fullName evidence="9">Coenzyme F420-0:L-glutamate ligase</fullName>
        <ecNumber evidence="9">6.3.2.31</ecNumber>
    </submittedName>
</protein>
<reference evidence="9" key="1">
    <citation type="journal article" date="2020" name="bioRxiv">
        <title>A rank-normalized archaeal taxonomy based on genome phylogeny resolves widespread incomplete and uneven classifications.</title>
        <authorList>
            <person name="Rinke C."/>
            <person name="Chuvochina M."/>
            <person name="Mussig A.J."/>
            <person name="Chaumeil P.-A."/>
            <person name="Waite D.W."/>
            <person name="Whitman W.B."/>
            <person name="Parks D.H."/>
            <person name="Hugenholtz P."/>
        </authorList>
    </citation>
    <scope>NUCLEOTIDE SEQUENCE</scope>
    <source>
        <strain evidence="9">UBA12518</strain>
    </source>
</reference>
<dbReference type="Proteomes" id="UP000600363">
    <property type="component" value="Unassembled WGS sequence"/>
</dbReference>
<evidence type="ECO:0000256" key="5">
    <source>
        <dbReference type="ARBA" id="ARBA00022958"/>
    </source>
</evidence>
<dbReference type="Pfam" id="PF01996">
    <property type="entry name" value="F420_ligase"/>
    <property type="match status" value="1"/>
</dbReference>
<dbReference type="PANTHER" id="PTHR47917">
    <property type="match status" value="1"/>
</dbReference>
<dbReference type="GO" id="GO:0005525">
    <property type="term" value="F:GTP binding"/>
    <property type="evidence" value="ECO:0007669"/>
    <property type="project" value="UniProtKB-KW"/>
</dbReference>
<dbReference type="RefSeq" id="WP_042686918.1">
    <property type="nucleotide sequence ID" value="NZ_DUIH01000016.1"/>
</dbReference>
<keyword evidence="7" id="KW-0464">Manganese</keyword>
<comment type="caution">
    <text evidence="9">The sequence shown here is derived from an EMBL/GenBank/DDBJ whole genome shotgun (WGS) entry which is preliminary data.</text>
</comment>
<evidence type="ECO:0000259" key="8">
    <source>
        <dbReference type="Pfam" id="PF01996"/>
    </source>
</evidence>
<evidence type="ECO:0000313" key="9">
    <source>
        <dbReference type="EMBL" id="HIH69925.1"/>
    </source>
</evidence>
<proteinExistence type="predicted"/>
<dbReference type="InterPro" id="IPR008225">
    <property type="entry name" value="F420-0_g-glutamyl_ligase"/>
</dbReference>
<dbReference type="InterPro" id="IPR002847">
    <property type="entry name" value="F420-0_gamma-glut_ligase-dom"/>
</dbReference>
<evidence type="ECO:0000256" key="1">
    <source>
        <dbReference type="ARBA" id="ARBA00022598"/>
    </source>
</evidence>
<dbReference type="AlphaFoldDB" id="A0A832RTH5"/>
<keyword evidence="3" id="KW-0547">Nucleotide-binding</keyword>
<keyword evidence="1 9" id="KW-0436">Ligase</keyword>
<evidence type="ECO:0000313" key="10">
    <source>
        <dbReference type="Proteomes" id="UP000600363"/>
    </source>
</evidence>